<name>A0ACB9E724_9ASTR</name>
<organism evidence="1 2">
    <name type="scientific">Smallanthus sonchifolius</name>
    <dbReference type="NCBI Taxonomy" id="185202"/>
    <lineage>
        <taxon>Eukaryota</taxon>
        <taxon>Viridiplantae</taxon>
        <taxon>Streptophyta</taxon>
        <taxon>Embryophyta</taxon>
        <taxon>Tracheophyta</taxon>
        <taxon>Spermatophyta</taxon>
        <taxon>Magnoliopsida</taxon>
        <taxon>eudicotyledons</taxon>
        <taxon>Gunneridae</taxon>
        <taxon>Pentapetalae</taxon>
        <taxon>asterids</taxon>
        <taxon>campanulids</taxon>
        <taxon>Asterales</taxon>
        <taxon>Asteraceae</taxon>
        <taxon>Asteroideae</taxon>
        <taxon>Heliantheae alliance</taxon>
        <taxon>Millerieae</taxon>
        <taxon>Smallanthus</taxon>
    </lineage>
</organism>
<evidence type="ECO:0000313" key="2">
    <source>
        <dbReference type="Proteomes" id="UP001056120"/>
    </source>
</evidence>
<dbReference type="EMBL" id="CM042035">
    <property type="protein sequence ID" value="KAI3754393.1"/>
    <property type="molecule type" value="Genomic_DNA"/>
</dbReference>
<gene>
    <name evidence="1" type="ORF">L1987_54176</name>
</gene>
<comment type="caution">
    <text evidence="1">The sequence shown here is derived from an EMBL/GenBank/DDBJ whole genome shotgun (WGS) entry which is preliminary data.</text>
</comment>
<protein>
    <submittedName>
        <fullName evidence="1">Uncharacterized protein</fullName>
    </submittedName>
</protein>
<proteinExistence type="predicted"/>
<reference evidence="2" key="1">
    <citation type="journal article" date="2022" name="Mol. Ecol. Resour.">
        <title>The genomes of chicory, endive, great burdock and yacon provide insights into Asteraceae palaeo-polyploidization history and plant inulin production.</title>
        <authorList>
            <person name="Fan W."/>
            <person name="Wang S."/>
            <person name="Wang H."/>
            <person name="Wang A."/>
            <person name="Jiang F."/>
            <person name="Liu H."/>
            <person name="Zhao H."/>
            <person name="Xu D."/>
            <person name="Zhang Y."/>
        </authorList>
    </citation>
    <scope>NUCLEOTIDE SEQUENCE [LARGE SCALE GENOMIC DNA]</scope>
    <source>
        <strain evidence="2">cv. Yunnan</strain>
    </source>
</reference>
<reference evidence="1 2" key="2">
    <citation type="journal article" date="2022" name="Mol. Ecol. Resour.">
        <title>The genomes of chicory, endive, great burdock and yacon provide insights into Asteraceae paleo-polyploidization history and plant inulin production.</title>
        <authorList>
            <person name="Fan W."/>
            <person name="Wang S."/>
            <person name="Wang H."/>
            <person name="Wang A."/>
            <person name="Jiang F."/>
            <person name="Liu H."/>
            <person name="Zhao H."/>
            <person name="Xu D."/>
            <person name="Zhang Y."/>
        </authorList>
    </citation>
    <scope>NUCLEOTIDE SEQUENCE [LARGE SCALE GENOMIC DNA]</scope>
    <source>
        <strain evidence="2">cv. Yunnan</strain>
        <tissue evidence="1">Leaves</tissue>
    </source>
</reference>
<keyword evidence="2" id="KW-1185">Reference proteome</keyword>
<evidence type="ECO:0000313" key="1">
    <source>
        <dbReference type="EMBL" id="KAI3754393.1"/>
    </source>
</evidence>
<accession>A0ACB9E724</accession>
<sequence>MFMPHDSLKFIVSYCRVVVILVHEAVNNSGGVIAVTREGEMNGDGRWLVVVRRWSEMVTAGRKGHDDDPMHGGRLPRVKGLGKRCMTGKQGR</sequence>
<dbReference type="Proteomes" id="UP001056120">
    <property type="component" value="Linkage Group LG18"/>
</dbReference>